<reference evidence="2" key="1">
    <citation type="submission" date="2022-10" db="EMBL/GenBank/DDBJ databases">
        <title>The complete genomes of actinobacterial strains from the NBC collection.</title>
        <authorList>
            <person name="Joergensen T.S."/>
            <person name="Alvarez Arevalo M."/>
            <person name="Sterndorff E.B."/>
            <person name="Faurdal D."/>
            <person name="Vuksanovic O."/>
            <person name="Mourched A.-S."/>
            <person name="Charusanti P."/>
            <person name="Shaw S."/>
            <person name="Blin K."/>
            <person name="Weber T."/>
        </authorList>
    </citation>
    <scope>NUCLEOTIDE SEQUENCE</scope>
    <source>
        <strain evidence="2">NBC_00248</strain>
    </source>
</reference>
<proteinExistence type="predicted"/>
<evidence type="ECO:0000313" key="3">
    <source>
        <dbReference type="Proteomes" id="UP001432039"/>
    </source>
</evidence>
<accession>A0ABZ1TGS0</accession>
<dbReference type="EMBL" id="CP108090">
    <property type="protein sequence ID" value="WUQ14123.1"/>
    <property type="molecule type" value="Genomic_DNA"/>
</dbReference>
<keyword evidence="3" id="KW-1185">Reference proteome</keyword>
<evidence type="ECO:0000313" key="2">
    <source>
        <dbReference type="EMBL" id="WUQ14123.1"/>
    </source>
</evidence>
<name>A0ABZ1TGS0_STRVG</name>
<dbReference type="Proteomes" id="UP001432039">
    <property type="component" value="Chromosome"/>
</dbReference>
<feature type="region of interest" description="Disordered" evidence="1">
    <location>
        <begin position="68"/>
        <end position="88"/>
    </location>
</feature>
<dbReference type="RefSeq" id="WP_328962940.1">
    <property type="nucleotide sequence ID" value="NZ_CP108090.1"/>
</dbReference>
<protein>
    <submittedName>
        <fullName evidence="2">Uncharacterized protein</fullName>
    </submittedName>
</protein>
<organism evidence="2 3">
    <name type="scientific">Streptomyces virginiae</name>
    <name type="common">Streptomyces cinnamonensis</name>
    <dbReference type="NCBI Taxonomy" id="1961"/>
    <lineage>
        <taxon>Bacteria</taxon>
        <taxon>Bacillati</taxon>
        <taxon>Actinomycetota</taxon>
        <taxon>Actinomycetes</taxon>
        <taxon>Kitasatosporales</taxon>
        <taxon>Streptomycetaceae</taxon>
        <taxon>Streptomyces</taxon>
    </lineage>
</organism>
<sequence length="134" mass="14905">MPERVYMNRRPGEHRIHIEITYGEIRELLTRPAGDTRRQLWQLLATADRQFNEATPAPELADIDREHAADEQETAAEHARGEHEHCGPTCEVQFPSAALRNFILAKGYPGTAGMLDELLRRAAEAAAPLALGAP</sequence>
<feature type="compositionally biased region" description="Basic and acidic residues" evidence="1">
    <location>
        <begin position="68"/>
        <end position="86"/>
    </location>
</feature>
<evidence type="ECO:0000256" key="1">
    <source>
        <dbReference type="SAM" id="MobiDB-lite"/>
    </source>
</evidence>
<gene>
    <name evidence="2" type="ORF">OG517_23350</name>
</gene>